<dbReference type="InterPro" id="IPR000836">
    <property type="entry name" value="PRTase_dom"/>
</dbReference>
<dbReference type="PANTHER" id="PTHR43340">
    <property type="entry name" value="HYPOXANTHINE-GUANINE PHOSPHORIBOSYLTRANSFERASE"/>
    <property type="match status" value="1"/>
</dbReference>
<dbReference type="GO" id="GO:0005829">
    <property type="term" value="C:cytosol"/>
    <property type="evidence" value="ECO:0007669"/>
    <property type="project" value="TreeGrafter"/>
</dbReference>
<evidence type="ECO:0000259" key="3">
    <source>
        <dbReference type="Pfam" id="PF00156"/>
    </source>
</evidence>
<dbReference type="GO" id="GO:0032264">
    <property type="term" value="P:IMP salvage"/>
    <property type="evidence" value="ECO:0007669"/>
    <property type="project" value="TreeGrafter"/>
</dbReference>
<dbReference type="EMBL" id="GU942992">
    <property type="protein sequence ID" value="ADD93662.1"/>
    <property type="molecule type" value="Genomic_DNA"/>
</dbReference>
<keyword evidence="4" id="KW-0328">Glycosyltransferase</keyword>
<dbReference type="CDD" id="cd06223">
    <property type="entry name" value="PRTases_typeI"/>
    <property type="match status" value="1"/>
</dbReference>
<dbReference type="Pfam" id="PF00156">
    <property type="entry name" value="Pribosyltran"/>
    <property type="match status" value="1"/>
</dbReference>
<reference evidence="4" key="1">
    <citation type="journal article" date="2010" name="ISME J.">
        <title>Metagenome of the Mediterranean deep chlorophyll maximum studied by direct and fosmid library 454 pyrosequencing.</title>
        <authorList>
            <person name="Ghai R."/>
            <person name="Martin-Cuadrado A.B."/>
            <person name="Molto A.G."/>
            <person name="Heredia I.G."/>
            <person name="Cabrera R."/>
            <person name="Martin J."/>
            <person name="Verdu M."/>
            <person name="Deschamps P."/>
            <person name="Moreira D."/>
            <person name="Lopez-Garcia P."/>
            <person name="Mira A."/>
            <person name="Rodriguez-Valera F."/>
        </authorList>
    </citation>
    <scope>NUCLEOTIDE SEQUENCE</scope>
</reference>
<accession>D6PD61</accession>
<evidence type="ECO:0000256" key="2">
    <source>
        <dbReference type="ARBA" id="ARBA00049402"/>
    </source>
</evidence>
<dbReference type="GO" id="GO:0006178">
    <property type="term" value="P:guanine salvage"/>
    <property type="evidence" value="ECO:0007669"/>
    <property type="project" value="TreeGrafter"/>
</dbReference>
<dbReference type="GO" id="GO:0046100">
    <property type="term" value="P:hypoxanthine metabolic process"/>
    <property type="evidence" value="ECO:0007669"/>
    <property type="project" value="TreeGrafter"/>
</dbReference>
<evidence type="ECO:0000256" key="1">
    <source>
        <dbReference type="ARBA" id="ARBA00048811"/>
    </source>
</evidence>
<dbReference type="GO" id="GO:0000287">
    <property type="term" value="F:magnesium ion binding"/>
    <property type="evidence" value="ECO:0007669"/>
    <property type="project" value="TreeGrafter"/>
</dbReference>
<sequence length="173" mass="18900">MEVLLSREELSDGVDRLAALVQNDRGDQPLVLVGVLTGSIMLVADLLRRLDGSIEVGMVSASSYRGVETTPGKLNLHLDLLPDVSQKHVLLVDDIFDTGRTMSALVEAIYARGAVSVKSLVLLRKKSRAEVVMNPDYVGFDIPNVFVVGYGLDHNGAWRNLPQICLMDLPVIF</sequence>
<dbReference type="GO" id="GO:0032263">
    <property type="term" value="P:GMP salvage"/>
    <property type="evidence" value="ECO:0007669"/>
    <property type="project" value="TreeGrafter"/>
</dbReference>
<organism evidence="4">
    <name type="scientific">uncultured marine bacterium MedDCM-OCT-S04-C7</name>
    <dbReference type="NCBI Taxonomy" id="743059"/>
    <lineage>
        <taxon>Bacteria</taxon>
        <taxon>environmental samples</taxon>
    </lineage>
</organism>
<comment type="catalytic activity">
    <reaction evidence="2">
        <text>IMP + diphosphate = hypoxanthine + 5-phospho-alpha-D-ribose 1-diphosphate</text>
        <dbReference type="Rhea" id="RHEA:17973"/>
        <dbReference type="ChEBI" id="CHEBI:17368"/>
        <dbReference type="ChEBI" id="CHEBI:33019"/>
        <dbReference type="ChEBI" id="CHEBI:58017"/>
        <dbReference type="ChEBI" id="CHEBI:58053"/>
        <dbReference type="EC" id="2.4.2.8"/>
    </reaction>
    <physiologicalReaction direction="right-to-left" evidence="2">
        <dbReference type="Rhea" id="RHEA:17975"/>
    </physiologicalReaction>
</comment>
<dbReference type="PANTHER" id="PTHR43340:SF1">
    <property type="entry name" value="HYPOXANTHINE PHOSPHORIBOSYLTRANSFERASE"/>
    <property type="match status" value="1"/>
</dbReference>
<dbReference type="GO" id="GO:0004422">
    <property type="term" value="F:hypoxanthine phosphoribosyltransferase activity"/>
    <property type="evidence" value="ECO:0007669"/>
    <property type="project" value="TreeGrafter"/>
</dbReference>
<dbReference type="Gene3D" id="3.40.50.2020">
    <property type="match status" value="1"/>
</dbReference>
<dbReference type="AlphaFoldDB" id="D6PD61"/>
<feature type="domain" description="Phosphoribosyltransferase" evidence="3">
    <location>
        <begin position="8"/>
        <end position="153"/>
    </location>
</feature>
<keyword evidence="4" id="KW-0808">Transferase</keyword>
<evidence type="ECO:0000313" key="4">
    <source>
        <dbReference type="EMBL" id="ADD93662.1"/>
    </source>
</evidence>
<dbReference type="SUPFAM" id="SSF53271">
    <property type="entry name" value="PRTase-like"/>
    <property type="match status" value="1"/>
</dbReference>
<comment type="catalytic activity">
    <reaction evidence="1">
        <text>GMP + diphosphate = guanine + 5-phospho-alpha-D-ribose 1-diphosphate</text>
        <dbReference type="Rhea" id="RHEA:25424"/>
        <dbReference type="ChEBI" id="CHEBI:16235"/>
        <dbReference type="ChEBI" id="CHEBI:33019"/>
        <dbReference type="ChEBI" id="CHEBI:58017"/>
        <dbReference type="ChEBI" id="CHEBI:58115"/>
        <dbReference type="EC" id="2.4.2.8"/>
    </reaction>
    <physiologicalReaction direction="right-to-left" evidence="1">
        <dbReference type="Rhea" id="RHEA:25426"/>
    </physiologicalReaction>
</comment>
<protein>
    <submittedName>
        <fullName evidence="4">Hypoxanthine phosphoribosyltransferase</fullName>
    </submittedName>
</protein>
<name>D6PD61_9BACT</name>
<proteinExistence type="predicted"/>
<dbReference type="InterPro" id="IPR029057">
    <property type="entry name" value="PRTase-like"/>
</dbReference>
<dbReference type="InterPro" id="IPR050408">
    <property type="entry name" value="HGPRT"/>
</dbReference>